<evidence type="ECO:0000256" key="5">
    <source>
        <dbReference type="ARBA" id="ARBA00022679"/>
    </source>
</evidence>
<evidence type="ECO:0000259" key="12">
    <source>
        <dbReference type="PROSITE" id="PS50109"/>
    </source>
</evidence>
<comment type="subcellular location">
    <subcellularLocation>
        <location evidence="2">Membrane</location>
    </subcellularLocation>
</comment>
<dbReference type="PATRIC" id="fig|1397.4.peg.1340"/>
<keyword evidence="8" id="KW-0067">ATP-binding</keyword>
<keyword evidence="7 13" id="KW-0418">Kinase</keyword>
<keyword evidence="11" id="KW-0472">Membrane</keyword>
<dbReference type="PROSITE" id="PS50109">
    <property type="entry name" value="HIS_KIN"/>
    <property type="match status" value="1"/>
</dbReference>
<evidence type="ECO:0000256" key="7">
    <source>
        <dbReference type="ARBA" id="ARBA00022777"/>
    </source>
</evidence>
<feature type="transmembrane region" description="Helical" evidence="11">
    <location>
        <begin position="165"/>
        <end position="187"/>
    </location>
</feature>
<sequence length="466" mass="54128">MKWKITTQFLFFMILSLLLSIFVFLLFNVFFFYSSYLGKERIFPYQNPTYYTLDFADNIRYENDQVSIAKNKLDDLEEGQIWIQVLDENGTEIYSKFKPEKVPTHYTPAEIIRYHKFTGALENSTIYVGMLEKGNRHLSYIIGYPEKVIGKAYINYRTETLLRDVLLVIVSIVIVVTLIALIFGYFFSRRLAKPIVQLIEGIQKLAKGDFWRRDQVKGVYKTVFENLNELSDTLQSNEAERRKLEKMREEWITNITHDIKTPLSSIKGYSELLQDYELDAKEKNRYVDIILNKSAYIEHLIDDLNLTYKLKGNVFLLKKSEANLVEIVRESIIQILNHPLYEETNLDFSTETEQVLFSCDKTLIQRALMNLIYNAIVHNPPDTYIQVFIGQEKETIKVWIEDNGNGIEEGELEDLFSRYYRGTNTGEAHKGSGLGLAIAKQIVEAHGGKIFVESKLGEGTRINLIF</sequence>
<dbReference type="Gene3D" id="6.10.340.10">
    <property type="match status" value="1"/>
</dbReference>
<dbReference type="Pfam" id="PF02518">
    <property type="entry name" value="HATPase_c"/>
    <property type="match status" value="1"/>
</dbReference>
<proteinExistence type="predicted"/>
<dbReference type="PANTHER" id="PTHR45453:SF1">
    <property type="entry name" value="PHOSPHATE REGULON SENSOR PROTEIN PHOR"/>
    <property type="match status" value="1"/>
</dbReference>
<evidence type="ECO:0000313" key="14">
    <source>
        <dbReference type="Proteomes" id="UP000036045"/>
    </source>
</evidence>
<dbReference type="InterPro" id="IPR036097">
    <property type="entry name" value="HisK_dim/P_sf"/>
</dbReference>
<dbReference type="PANTHER" id="PTHR45453">
    <property type="entry name" value="PHOSPHATE REGULON SENSOR PROTEIN PHOR"/>
    <property type="match status" value="1"/>
</dbReference>
<name>A0A0J1IHR2_NIACI</name>
<feature type="domain" description="Histidine kinase" evidence="12">
    <location>
        <begin position="254"/>
        <end position="466"/>
    </location>
</feature>
<dbReference type="GO" id="GO:0000155">
    <property type="term" value="F:phosphorelay sensor kinase activity"/>
    <property type="evidence" value="ECO:0007669"/>
    <property type="project" value="InterPro"/>
</dbReference>
<dbReference type="InterPro" id="IPR003594">
    <property type="entry name" value="HATPase_dom"/>
</dbReference>
<evidence type="ECO:0000256" key="8">
    <source>
        <dbReference type="ARBA" id="ARBA00022840"/>
    </source>
</evidence>
<dbReference type="AlphaFoldDB" id="A0A0J1IHR2"/>
<comment type="catalytic activity">
    <reaction evidence="1">
        <text>ATP + protein L-histidine = ADP + protein N-phospho-L-histidine.</text>
        <dbReference type="EC" id="2.7.13.3"/>
    </reaction>
</comment>
<organism evidence="13 14">
    <name type="scientific">Niallia circulans</name>
    <name type="common">Bacillus circulans</name>
    <dbReference type="NCBI Taxonomy" id="1397"/>
    <lineage>
        <taxon>Bacteria</taxon>
        <taxon>Bacillati</taxon>
        <taxon>Bacillota</taxon>
        <taxon>Bacilli</taxon>
        <taxon>Bacillales</taxon>
        <taxon>Bacillaceae</taxon>
        <taxon>Niallia</taxon>
    </lineage>
</organism>
<dbReference type="InterPro" id="IPR036890">
    <property type="entry name" value="HATPase_C_sf"/>
</dbReference>
<dbReference type="EMBL" id="LDPH01000016">
    <property type="protein sequence ID" value="KLV25441.1"/>
    <property type="molecule type" value="Genomic_DNA"/>
</dbReference>
<dbReference type="InterPro" id="IPR004358">
    <property type="entry name" value="Sig_transdc_His_kin-like_C"/>
</dbReference>
<dbReference type="Pfam" id="PF00512">
    <property type="entry name" value="HisKA"/>
    <property type="match status" value="1"/>
</dbReference>
<dbReference type="SMART" id="SM00387">
    <property type="entry name" value="HATPase_c"/>
    <property type="match status" value="1"/>
</dbReference>
<evidence type="ECO:0000256" key="9">
    <source>
        <dbReference type="ARBA" id="ARBA00023012"/>
    </source>
</evidence>
<dbReference type="Gene3D" id="3.30.565.10">
    <property type="entry name" value="Histidine kinase-like ATPase, C-terminal domain"/>
    <property type="match status" value="1"/>
</dbReference>
<evidence type="ECO:0000256" key="4">
    <source>
        <dbReference type="ARBA" id="ARBA00022553"/>
    </source>
</evidence>
<dbReference type="InterPro" id="IPR003661">
    <property type="entry name" value="HisK_dim/P_dom"/>
</dbReference>
<dbReference type="SUPFAM" id="SSF47384">
    <property type="entry name" value="Homodimeric domain of signal transducing histidine kinase"/>
    <property type="match status" value="1"/>
</dbReference>
<keyword evidence="9" id="KW-0902">Two-component regulatory system</keyword>
<keyword evidence="6" id="KW-0547">Nucleotide-binding</keyword>
<dbReference type="GO" id="GO:0016036">
    <property type="term" value="P:cellular response to phosphate starvation"/>
    <property type="evidence" value="ECO:0007669"/>
    <property type="project" value="TreeGrafter"/>
</dbReference>
<gene>
    <name evidence="13" type="ORF">ABW02_15755</name>
</gene>
<evidence type="ECO:0000256" key="10">
    <source>
        <dbReference type="SAM" id="Coils"/>
    </source>
</evidence>
<keyword evidence="14" id="KW-1185">Reference proteome</keyword>
<dbReference type="PRINTS" id="PR00344">
    <property type="entry name" value="BCTRLSENSOR"/>
</dbReference>
<evidence type="ECO:0000313" key="13">
    <source>
        <dbReference type="EMBL" id="KLV25441.1"/>
    </source>
</evidence>
<protein>
    <recommendedName>
        <fullName evidence="3">histidine kinase</fullName>
        <ecNumber evidence="3">2.7.13.3</ecNumber>
    </recommendedName>
</protein>
<dbReference type="GO" id="GO:0005524">
    <property type="term" value="F:ATP binding"/>
    <property type="evidence" value="ECO:0007669"/>
    <property type="project" value="UniProtKB-KW"/>
</dbReference>
<keyword evidence="11" id="KW-1133">Transmembrane helix</keyword>
<comment type="caution">
    <text evidence="13">The sequence shown here is derived from an EMBL/GenBank/DDBJ whole genome shotgun (WGS) entry which is preliminary data.</text>
</comment>
<feature type="transmembrane region" description="Helical" evidence="11">
    <location>
        <begin position="9"/>
        <end position="33"/>
    </location>
</feature>
<keyword evidence="10" id="KW-0175">Coiled coil</keyword>
<keyword evidence="5" id="KW-0808">Transferase</keyword>
<feature type="coiled-coil region" evidence="10">
    <location>
        <begin position="227"/>
        <end position="254"/>
    </location>
</feature>
<dbReference type="CDD" id="cd00075">
    <property type="entry name" value="HATPase"/>
    <property type="match status" value="1"/>
</dbReference>
<evidence type="ECO:0000256" key="1">
    <source>
        <dbReference type="ARBA" id="ARBA00000085"/>
    </source>
</evidence>
<dbReference type="CDD" id="cd00082">
    <property type="entry name" value="HisKA"/>
    <property type="match status" value="1"/>
</dbReference>
<dbReference type="EC" id="2.7.13.3" evidence="3"/>
<dbReference type="GO" id="GO:0004721">
    <property type="term" value="F:phosphoprotein phosphatase activity"/>
    <property type="evidence" value="ECO:0007669"/>
    <property type="project" value="TreeGrafter"/>
</dbReference>
<keyword evidence="4" id="KW-0597">Phosphoprotein</keyword>
<reference evidence="13 14" key="1">
    <citation type="submission" date="2015-05" db="EMBL/GenBank/DDBJ databases">
        <title>Whole genome sequence and identification of bacterial endophytes from Costus igneus.</title>
        <authorList>
            <person name="Lee Y.P."/>
            <person name="Gan H.M."/>
            <person name="Eng W."/>
            <person name="Wheatley M.S."/>
            <person name="Caraballo A."/>
            <person name="Polter S."/>
            <person name="Savka M.A."/>
            <person name="Hudson A.O."/>
        </authorList>
    </citation>
    <scope>NUCLEOTIDE SEQUENCE [LARGE SCALE GENOMIC DNA]</scope>
    <source>
        <strain evidence="13 14">RIT379</strain>
    </source>
</reference>
<dbReference type="InterPro" id="IPR050351">
    <property type="entry name" value="BphY/WalK/GraS-like"/>
</dbReference>
<dbReference type="OrthoDB" id="368131at2"/>
<dbReference type="RefSeq" id="WP_047943245.1">
    <property type="nucleotide sequence ID" value="NZ_LDPH01000016.1"/>
</dbReference>
<evidence type="ECO:0000256" key="2">
    <source>
        <dbReference type="ARBA" id="ARBA00004370"/>
    </source>
</evidence>
<evidence type="ECO:0000256" key="6">
    <source>
        <dbReference type="ARBA" id="ARBA00022741"/>
    </source>
</evidence>
<dbReference type="Proteomes" id="UP000036045">
    <property type="component" value="Unassembled WGS sequence"/>
</dbReference>
<accession>A0A0J1IHR2</accession>
<keyword evidence="11" id="KW-0812">Transmembrane</keyword>
<dbReference type="SUPFAM" id="SSF55874">
    <property type="entry name" value="ATPase domain of HSP90 chaperone/DNA topoisomerase II/histidine kinase"/>
    <property type="match status" value="1"/>
</dbReference>
<dbReference type="SMART" id="SM00388">
    <property type="entry name" value="HisKA"/>
    <property type="match status" value="1"/>
</dbReference>
<evidence type="ECO:0000256" key="3">
    <source>
        <dbReference type="ARBA" id="ARBA00012438"/>
    </source>
</evidence>
<dbReference type="InterPro" id="IPR005467">
    <property type="entry name" value="His_kinase_dom"/>
</dbReference>
<evidence type="ECO:0000256" key="11">
    <source>
        <dbReference type="SAM" id="Phobius"/>
    </source>
</evidence>
<dbReference type="GO" id="GO:0005886">
    <property type="term" value="C:plasma membrane"/>
    <property type="evidence" value="ECO:0007669"/>
    <property type="project" value="TreeGrafter"/>
</dbReference>
<dbReference type="Gene3D" id="1.10.287.130">
    <property type="match status" value="1"/>
</dbReference>